<comment type="caution">
    <text evidence="1">The sequence shown here is derived from an EMBL/GenBank/DDBJ whole genome shotgun (WGS) entry which is preliminary data.</text>
</comment>
<dbReference type="STRING" id="1454004.AW11_03313"/>
<dbReference type="PATRIC" id="fig|1454004.3.peg.3414"/>
<accession>A0A011R3U4</accession>
<gene>
    <name evidence="1" type="ORF">AW11_03313</name>
</gene>
<organism evidence="1 2">
    <name type="scientific">Accumulibacter regalis</name>
    <dbReference type="NCBI Taxonomy" id="522306"/>
    <lineage>
        <taxon>Bacteria</taxon>
        <taxon>Pseudomonadati</taxon>
        <taxon>Pseudomonadota</taxon>
        <taxon>Betaproteobacteria</taxon>
        <taxon>Candidatus Accumulibacter</taxon>
    </lineage>
</organism>
<dbReference type="eggNOG" id="COG1961">
    <property type="taxonomic scope" value="Bacteria"/>
</dbReference>
<protein>
    <submittedName>
        <fullName evidence="1">Uncharacterized protein</fullName>
    </submittedName>
</protein>
<name>A0A011R3U4_ACCRE</name>
<reference evidence="1" key="1">
    <citation type="submission" date="2014-02" db="EMBL/GenBank/DDBJ databases">
        <title>Expanding our view of genomic diversity in Candidatus Accumulibacter clades.</title>
        <authorList>
            <person name="Skennerton C.T."/>
            <person name="Barr J.J."/>
            <person name="Slater F.R."/>
            <person name="Bond P.L."/>
            <person name="Tyson G.W."/>
        </authorList>
    </citation>
    <scope>NUCLEOTIDE SEQUENCE [LARGE SCALE GENOMIC DNA]</scope>
</reference>
<dbReference type="Proteomes" id="UP000022141">
    <property type="component" value="Unassembled WGS sequence"/>
</dbReference>
<sequence length="82" mass="9348">MRIATIDNIMIEAVAQAFRWQRLLENGTYDCMDEIAKAEKIGPSFVSRVIRLALLAPDIVEGVGLVVWWCVVPWKQTHYLGM</sequence>
<dbReference type="EMBL" id="JEMY01000049">
    <property type="protein sequence ID" value="EXI85844.1"/>
    <property type="molecule type" value="Genomic_DNA"/>
</dbReference>
<keyword evidence="2" id="KW-1185">Reference proteome</keyword>
<dbReference type="AlphaFoldDB" id="A0A011R3U4"/>
<evidence type="ECO:0000313" key="2">
    <source>
        <dbReference type="Proteomes" id="UP000022141"/>
    </source>
</evidence>
<dbReference type="SUPFAM" id="SSF109709">
    <property type="entry name" value="KorB DNA-binding domain-like"/>
    <property type="match status" value="1"/>
</dbReference>
<proteinExistence type="predicted"/>
<evidence type="ECO:0000313" key="1">
    <source>
        <dbReference type="EMBL" id="EXI85844.1"/>
    </source>
</evidence>